<dbReference type="Gene3D" id="1.25.40.10">
    <property type="entry name" value="Tetratricopeptide repeat domain"/>
    <property type="match status" value="5"/>
</dbReference>
<dbReference type="OrthoDB" id="185373at2759"/>
<feature type="repeat" description="PPR" evidence="2">
    <location>
        <begin position="290"/>
        <end position="324"/>
    </location>
</feature>
<proteinExistence type="predicted"/>
<feature type="repeat" description="PPR" evidence="2">
    <location>
        <begin position="64"/>
        <end position="98"/>
    </location>
</feature>
<dbReference type="InterPro" id="IPR011990">
    <property type="entry name" value="TPR-like_helical_dom_sf"/>
</dbReference>
<sequence length="627" mass="69046">MEQRLLRMLQNCGNPRELKRTHLQILVRGLADSDFLLPKLVEVSAAAHSLGYAGRVLRCAQTRNVVAYNNMVKCFAGSRSPAGAFSAYGRMRALGIYPNSFTFTFLLRAMDSGDSSQGGEAVHAQIVRSGCGSSLFVKNTLLAFYSKCSRDLAPARQVFDEMLQRDVVSWNSLIHAYMMRGEMASAVEAFESMPERSIVSWNSIITGLSKVGDMCSAQLMFDRMAVRNVVSGNAMIAGYAAAGDMAAARSIFDRMEQKNVVSWTAMLSGFSKIGRMEAASSLFHQMPAKNTVSWNAMISGYNENRRFDRALQTFQAMLIDGECPPNEITLIAVASACGHLGSLEHGNWVYSYAKKNDLEISSELGNALVDMFAKCGEMKCAEAVFNQMTMRCVISWTTMIWGLGAHGQSGEALALFEEMSRRGVEPDDVTFIALLSACAHGGLVEEGQRIFRQMAVEFGIEPRIEHYGCMVDLLARAGRAEEAIHFIGSMPVEPNVVVWATLLSSCRWDGGGEQVVESVGRKMAELEPLDPGYQVLLSNSSASIGRWRGVSSIRGAMWQEGVEKLPGCSSIQVGCEVHEFLAKDLRHEKRTEIYEALHGLAEILRHAGHPLHMQDYAFQHHPRSPNS</sequence>
<dbReference type="GO" id="GO:0009451">
    <property type="term" value="P:RNA modification"/>
    <property type="evidence" value="ECO:0007669"/>
    <property type="project" value="InterPro"/>
</dbReference>
<dbReference type="Proteomes" id="UP000663760">
    <property type="component" value="Chromosome 5"/>
</dbReference>
<gene>
    <name evidence="3" type="ORF">SI8410_05007362</name>
</gene>
<dbReference type="FunFam" id="1.25.40.10:FF:000511">
    <property type="entry name" value="Pentatricopeptide repeat-containing protein"/>
    <property type="match status" value="1"/>
</dbReference>
<dbReference type="InterPro" id="IPR046960">
    <property type="entry name" value="PPR_At4g14850-like_plant"/>
</dbReference>
<dbReference type="PANTHER" id="PTHR47926:SF531">
    <property type="entry name" value="TETRATRICOPEPTIDE REPEAT SUPERFAMILY PROTEIN"/>
    <property type="match status" value="1"/>
</dbReference>
<feature type="repeat" description="PPR" evidence="2">
    <location>
        <begin position="228"/>
        <end position="262"/>
    </location>
</feature>
<dbReference type="FunFam" id="1.25.40.10:FF:000348">
    <property type="entry name" value="Pentatricopeptide repeat-containing protein chloroplastic"/>
    <property type="match status" value="1"/>
</dbReference>
<evidence type="ECO:0000256" key="2">
    <source>
        <dbReference type="PROSITE-ProRule" id="PRU00708"/>
    </source>
</evidence>
<feature type="repeat" description="PPR" evidence="2">
    <location>
        <begin position="392"/>
        <end position="426"/>
    </location>
</feature>
<dbReference type="InterPro" id="IPR046848">
    <property type="entry name" value="E_motif"/>
</dbReference>
<feature type="repeat" description="PPR" evidence="2">
    <location>
        <begin position="166"/>
        <end position="200"/>
    </location>
</feature>
<evidence type="ECO:0000313" key="4">
    <source>
        <dbReference type="Proteomes" id="UP000663760"/>
    </source>
</evidence>
<feature type="repeat" description="PPR" evidence="2">
    <location>
        <begin position="427"/>
        <end position="462"/>
    </location>
</feature>
<dbReference type="GO" id="GO:0003723">
    <property type="term" value="F:RNA binding"/>
    <property type="evidence" value="ECO:0007669"/>
    <property type="project" value="InterPro"/>
</dbReference>
<organism evidence="3 4">
    <name type="scientific">Spirodela intermedia</name>
    <name type="common">Intermediate duckweed</name>
    <dbReference type="NCBI Taxonomy" id="51605"/>
    <lineage>
        <taxon>Eukaryota</taxon>
        <taxon>Viridiplantae</taxon>
        <taxon>Streptophyta</taxon>
        <taxon>Embryophyta</taxon>
        <taxon>Tracheophyta</taxon>
        <taxon>Spermatophyta</taxon>
        <taxon>Magnoliopsida</taxon>
        <taxon>Liliopsida</taxon>
        <taxon>Araceae</taxon>
        <taxon>Lemnoideae</taxon>
        <taxon>Spirodela</taxon>
    </lineage>
</organism>
<dbReference type="Pfam" id="PF01535">
    <property type="entry name" value="PPR"/>
    <property type="match status" value="7"/>
</dbReference>
<dbReference type="Pfam" id="PF20431">
    <property type="entry name" value="E_motif"/>
    <property type="match status" value="1"/>
</dbReference>
<keyword evidence="4" id="KW-1185">Reference proteome</keyword>
<evidence type="ECO:0000313" key="3">
    <source>
        <dbReference type="EMBL" id="CAA7396699.1"/>
    </source>
</evidence>
<accession>A0A7I8KFY4</accession>
<evidence type="ECO:0000256" key="1">
    <source>
        <dbReference type="ARBA" id="ARBA00022737"/>
    </source>
</evidence>
<dbReference type="InterPro" id="IPR002885">
    <property type="entry name" value="PPR_rpt"/>
</dbReference>
<dbReference type="Pfam" id="PF13041">
    <property type="entry name" value="PPR_2"/>
    <property type="match status" value="2"/>
</dbReference>
<dbReference type="EMBL" id="LR746268">
    <property type="protein sequence ID" value="CAA7396699.1"/>
    <property type="molecule type" value="Genomic_DNA"/>
</dbReference>
<dbReference type="PROSITE" id="PS51375">
    <property type="entry name" value="PPR"/>
    <property type="match status" value="6"/>
</dbReference>
<keyword evidence="1" id="KW-0677">Repeat</keyword>
<protein>
    <submittedName>
        <fullName evidence="3">Uncharacterized protein</fullName>
    </submittedName>
</protein>
<reference evidence="3" key="1">
    <citation type="submission" date="2020-02" db="EMBL/GenBank/DDBJ databases">
        <authorList>
            <person name="Scholz U."/>
            <person name="Mascher M."/>
            <person name="Fiebig A."/>
        </authorList>
    </citation>
    <scope>NUCLEOTIDE SEQUENCE</scope>
</reference>
<dbReference type="NCBIfam" id="TIGR00756">
    <property type="entry name" value="PPR"/>
    <property type="match status" value="6"/>
</dbReference>
<dbReference type="PANTHER" id="PTHR47926">
    <property type="entry name" value="PENTATRICOPEPTIDE REPEAT-CONTAINING PROTEIN"/>
    <property type="match status" value="1"/>
</dbReference>
<dbReference type="AlphaFoldDB" id="A0A7I8KFY4"/>
<name>A0A7I8KFY4_SPIIN</name>